<dbReference type="AlphaFoldDB" id="A0A4P9YAT8"/>
<dbReference type="Proteomes" id="UP000281549">
    <property type="component" value="Unassembled WGS sequence"/>
</dbReference>
<organism evidence="2 3">
    <name type="scientific">Rozella allomycis (strain CSF55)</name>
    <dbReference type="NCBI Taxonomy" id="988480"/>
    <lineage>
        <taxon>Eukaryota</taxon>
        <taxon>Fungi</taxon>
        <taxon>Fungi incertae sedis</taxon>
        <taxon>Cryptomycota</taxon>
        <taxon>Cryptomycota incertae sedis</taxon>
        <taxon>Rozella</taxon>
    </lineage>
</organism>
<proteinExistence type="predicted"/>
<evidence type="ECO:0000256" key="1">
    <source>
        <dbReference type="SAM" id="Coils"/>
    </source>
</evidence>
<protein>
    <submittedName>
        <fullName evidence="2">Uncharacterized protein</fullName>
    </submittedName>
</protein>
<gene>
    <name evidence="2" type="ORF">ROZALSC1DRAFT_25721</name>
</gene>
<evidence type="ECO:0000313" key="2">
    <source>
        <dbReference type="EMBL" id="RKP16054.1"/>
    </source>
</evidence>
<feature type="coiled-coil region" evidence="1">
    <location>
        <begin position="257"/>
        <end position="291"/>
    </location>
</feature>
<dbReference type="EMBL" id="ML007073">
    <property type="protein sequence ID" value="RKP16054.1"/>
    <property type="molecule type" value="Genomic_DNA"/>
</dbReference>
<keyword evidence="1" id="KW-0175">Coiled coil</keyword>
<feature type="coiled-coil region" evidence="1">
    <location>
        <begin position="7"/>
        <end position="146"/>
    </location>
</feature>
<name>A0A4P9YAT8_ROZAC</name>
<sequence length="301" mass="35879">MIDIANIMSLKLKLNEYELKLDQSEKEIKNYKSSLQKIKDQLSLKKEQDDEYKKIIRDKNSEASRYLKEIEDTVRKYDSLKLENDNNILCLKKLRDDYENLRNEKRELEIVVQENDTLLRSLENDKQSLERKLNEALAKLEERNNLDEVVFDEIKEQIAEWTVKILLYLPKDVLETKEKEICRLIDENERLKNDMIKKNIELEEYGFNLQTIVEKDEKIKELSDALDDAYQDFEALGGTMVNIESQSRERISENGEINDLANKLRHQIKLNEDLESRCVQLETEIVHFRSMIYRYESGKYL</sequence>
<evidence type="ECO:0000313" key="3">
    <source>
        <dbReference type="Proteomes" id="UP000281549"/>
    </source>
</evidence>
<accession>A0A4P9YAT8</accession>
<reference evidence="3" key="1">
    <citation type="journal article" date="2018" name="Nat. Microbiol.">
        <title>Leveraging single-cell genomics to expand the fungal tree of life.</title>
        <authorList>
            <person name="Ahrendt S.R."/>
            <person name="Quandt C.A."/>
            <person name="Ciobanu D."/>
            <person name="Clum A."/>
            <person name="Salamov A."/>
            <person name="Andreopoulos B."/>
            <person name="Cheng J.F."/>
            <person name="Woyke T."/>
            <person name="Pelin A."/>
            <person name="Henrissat B."/>
            <person name="Reynolds N.K."/>
            <person name="Benny G.L."/>
            <person name="Smith M.E."/>
            <person name="James T.Y."/>
            <person name="Grigoriev I.V."/>
        </authorList>
    </citation>
    <scope>NUCLEOTIDE SEQUENCE [LARGE SCALE GENOMIC DNA]</scope>
    <source>
        <strain evidence="3">CSF55</strain>
    </source>
</reference>